<evidence type="ECO:0000313" key="1">
    <source>
        <dbReference type="EMBL" id="MYM57561.1"/>
    </source>
</evidence>
<dbReference type="InterPro" id="IPR039570">
    <property type="entry name" value="AmiC_PBP1"/>
</dbReference>
<dbReference type="SUPFAM" id="SSF53822">
    <property type="entry name" value="Periplasmic binding protein-like I"/>
    <property type="match status" value="1"/>
</dbReference>
<dbReference type="Proteomes" id="UP000479043">
    <property type="component" value="Unassembled WGS sequence"/>
</dbReference>
<sequence>MIPSAQDGWRAGVLFSRSGTTAVTETEHYNGTILAIDEINAAGGVLGRPIIPICRDPGSDSDTYRTLARQMLSEDELDVIFGCSMSASRKTVLPVVERHNGLLFYPSMYEGFEYCENLVYSGATPNQLCLPLADYLLQSFGDRIVFVGSDYIYPRESNRIMRDLIEARGGETVAEHYLPLGAGAAEQMALIREIEQMRPDAVFSTLVGTSAQAFYTLYDAAGIDRDTCPIASLTMAEGEIARIGPEKCTGHILAASYFQTLDTEVNRAFVDAYKARFGATAVTSVWSEPAYNQVHLFARALERVGAMDTHRIGQEVLGLEFEAPGGRIHVDPETRHTWLTPRIGVARQDGLFDVVWEGGAPVHPDPYLATTRFEEPSLREWA</sequence>
<dbReference type="RefSeq" id="WP_160975467.1">
    <property type="nucleotide sequence ID" value="NZ_WWEN01000013.1"/>
</dbReference>
<protein>
    <submittedName>
        <fullName evidence="1">Transporter substrate-binding protein</fullName>
    </submittedName>
</protein>
<dbReference type="Gene3D" id="3.40.50.2300">
    <property type="match status" value="2"/>
</dbReference>
<dbReference type="InterPro" id="IPR028082">
    <property type="entry name" value="Peripla_BP_I"/>
</dbReference>
<dbReference type="AlphaFoldDB" id="A0A6L8LNE7"/>
<organism evidence="1 2">
    <name type="scientific">Thalassovita mangrovi</name>
    <dbReference type="NCBI Taxonomy" id="2692236"/>
    <lineage>
        <taxon>Bacteria</taxon>
        <taxon>Pseudomonadati</taxon>
        <taxon>Pseudomonadota</taxon>
        <taxon>Alphaproteobacteria</taxon>
        <taxon>Rhodobacterales</taxon>
        <taxon>Roseobacteraceae</taxon>
        <taxon>Thalassovita</taxon>
    </lineage>
</organism>
<dbReference type="GO" id="GO:0033218">
    <property type="term" value="F:amide binding"/>
    <property type="evidence" value="ECO:0007669"/>
    <property type="project" value="InterPro"/>
</dbReference>
<dbReference type="PANTHER" id="PTHR47628:SF1">
    <property type="entry name" value="ALIPHATIC AMIDASE EXPRESSION-REGULATING PROTEIN"/>
    <property type="match status" value="1"/>
</dbReference>
<comment type="caution">
    <text evidence="1">The sequence shown here is derived from an EMBL/GenBank/DDBJ whole genome shotgun (WGS) entry which is preliminary data.</text>
</comment>
<dbReference type="PANTHER" id="PTHR47628">
    <property type="match status" value="1"/>
</dbReference>
<evidence type="ECO:0000313" key="2">
    <source>
        <dbReference type="Proteomes" id="UP000479043"/>
    </source>
</evidence>
<dbReference type="EMBL" id="WWEN01000013">
    <property type="protein sequence ID" value="MYM57561.1"/>
    <property type="molecule type" value="Genomic_DNA"/>
</dbReference>
<reference evidence="1 2" key="1">
    <citation type="submission" date="2020-01" db="EMBL/GenBank/DDBJ databases">
        <authorList>
            <person name="Chen S."/>
        </authorList>
    </citation>
    <scope>NUCLEOTIDE SEQUENCE [LARGE SCALE GENOMIC DNA]</scope>
    <source>
        <strain evidence="1 2">GS-10</strain>
    </source>
</reference>
<dbReference type="Pfam" id="PF13433">
    <property type="entry name" value="Peripla_BP_5"/>
    <property type="match status" value="1"/>
</dbReference>
<dbReference type="CDD" id="cd06357">
    <property type="entry name" value="PBP1_AmiC"/>
    <property type="match status" value="1"/>
</dbReference>
<accession>A0A6L8LNE7</accession>
<gene>
    <name evidence="1" type="ORF">GR167_19750</name>
</gene>
<proteinExistence type="predicted"/>
<name>A0A6L8LNE7_9RHOB</name>
<keyword evidence="2" id="KW-1185">Reference proteome</keyword>